<keyword evidence="1" id="KW-1133">Transmembrane helix</keyword>
<evidence type="ECO:0000313" key="3">
    <source>
        <dbReference type="Proteomes" id="UP001430953"/>
    </source>
</evidence>
<accession>A0AAW2GZB3</accession>
<reference evidence="2 3" key="1">
    <citation type="submission" date="2023-03" db="EMBL/GenBank/DDBJ databases">
        <title>High recombination rates correlate with genetic variation in Cardiocondyla obscurior ants.</title>
        <authorList>
            <person name="Errbii M."/>
        </authorList>
    </citation>
    <scope>NUCLEOTIDE SEQUENCE [LARGE SCALE GENOMIC DNA]</scope>
    <source>
        <strain evidence="2">Alpha-2009</strain>
        <tissue evidence="2">Whole body</tissue>
    </source>
</reference>
<organism evidence="2 3">
    <name type="scientific">Cardiocondyla obscurior</name>
    <dbReference type="NCBI Taxonomy" id="286306"/>
    <lineage>
        <taxon>Eukaryota</taxon>
        <taxon>Metazoa</taxon>
        <taxon>Ecdysozoa</taxon>
        <taxon>Arthropoda</taxon>
        <taxon>Hexapoda</taxon>
        <taxon>Insecta</taxon>
        <taxon>Pterygota</taxon>
        <taxon>Neoptera</taxon>
        <taxon>Endopterygota</taxon>
        <taxon>Hymenoptera</taxon>
        <taxon>Apocrita</taxon>
        <taxon>Aculeata</taxon>
        <taxon>Formicoidea</taxon>
        <taxon>Formicidae</taxon>
        <taxon>Myrmicinae</taxon>
        <taxon>Cardiocondyla</taxon>
    </lineage>
</organism>
<protein>
    <submittedName>
        <fullName evidence="2">Uncharacterized protein</fullName>
    </submittedName>
</protein>
<gene>
    <name evidence="2" type="ORF">PUN28_000339</name>
</gene>
<dbReference type="AlphaFoldDB" id="A0AAW2GZB3"/>
<comment type="caution">
    <text evidence="2">The sequence shown here is derived from an EMBL/GenBank/DDBJ whole genome shotgun (WGS) entry which is preliminary data.</text>
</comment>
<keyword evidence="3" id="KW-1185">Reference proteome</keyword>
<dbReference type="EMBL" id="JADYXP020000001">
    <property type="protein sequence ID" value="KAL0132523.1"/>
    <property type="molecule type" value="Genomic_DNA"/>
</dbReference>
<keyword evidence="1" id="KW-0812">Transmembrane</keyword>
<proteinExistence type="predicted"/>
<sequence length="46" mass="5812">MRVSFNIFLIQFYFCIFFFYTKNFSLWLRRNCFLHFKTICNEIVSI</sequence>
<feature type="transmembrane region" description="Helical" evidence="1">
    <location>
        <begin position="6"/>
        <end position="28"/>
    </location>
</feature>
<keyword evidence="1" id="KW-0472">Membrane</keyword>
<evidence type="ECO:0000256" key="1">
    <source>
        <dbReference type="SAM" id="Phobius"/>
    </source>
</evidence>
<dbReference type="Proteomes" id="UP001430953">
    <property type="component" value="Unassembled WGS sequence"/>
</dbReference>
<name>A0AAW2GZB3_9HYME</name>
<evidence type="ECO:0000313" key="2">
    <source>
        <dbReference type="EMBL" id="KAL0132523.1"/>
    </source>
</evidence>